<dbReference type="InterPro" id="IPR013609">
    <property type="entry name" value="Stf-like_N"/>
</dbReference>
<reference evidence="3 4" key="1">
    <citation type="submission" date="2019-11" db="EMBL/GenBank/DDBJ databases">
        <authorList>
            <consortium name="GenomeTrakr network: Whole genome sequencing for foodborne pathogen traceback"/>
        </authorList>
    </citation>
    <scope>NUCLEOTIDE SEQUENCE [LARGE SCALE GENOMIC DNA]</scope>
    <source>
        <strain evidence="3 4">PSU-2072</strain>
    </source>
</reference>
<feature type="compositionally biased region" description="Low complexity" evidence="1">
    <location>
        <begin position="229"/>
        <end position="243"/>
    </location>
</feature>
<gene>
    <name evidence="3" type="ORF">GNW61_27340</name>
</gene>
<protein>
    <submittedName>
        <fullName evidence="3">Phage tail protein</fullName>
    </submittedName>
</protein>
<name>A0A8S7UB54_ECOLX</name>
<feature type="compositionally biased region" description="Basic and acidic residues" evidence="1">
    <location>
        <begin position="119"/>
        <end position="130"/>
    </location>
</feature>
<dbReference type="Proteomes" id="UP000530628">
    <property type="component" value="Unassembled WGS sequence"/>
</dbReference>
<evidence type="ECO:0000259" key="2">
    <source>
        <dbReference type="Pfam" id="PF08400"/>
    </source>
</evidence>
<accession>A0A8S7UB54</accession>
<dbReference type="Gene3D" id="2.60.40.1120">
    <property type="entry name" value="Carboxypeptidase-like, regulatory domain"/>
    <property type="match status" value="1"/>
</dbReference>
<evidence type="ECO:0000256" key="1">
    <source>
        <dbReference type="SAM" id="MobiDB-lite"/>
    </source>
</evidence>
<sequence>MPQLKGVIKTPTGEPLGGATITLTSLHNRAGILKSVFSHVTTQNGEYDFPVLPGVYSVRLTQSTQRLSEIGVIRVYEDSADGSLNDFLGATDIDLRPEALKKFEELAQQAQQSAEAAAESERQAGQHVADAQKIKKDCQTLADNVQQNAEAVAASKQHVEQLASEVELNAGQVQQGVQNVTDAVKKAQQAAKDSADSATDSKNSADNAALSEQNAQKHAQKAEQHEQQTKQYAQDAATAAESAENAKGEIDEILEGGYLKIKNNFQEIVDAGPSALAQAQWNLQISGVKNKQVIATPYTWPSRTEYEQRVHLPLAGAYGFGYTFEDQSQGRINFNEGYTASWWSQWAKPGRYYVSASDKEYLAPEGERWGIVDLLWLNGSGYNDASKVLKILAFYDSDGHLHIGKRVGQSDWSISWRKLASLSDVRAMLYSYIYNNYNREWRDPELGGLILASYQGTADGDTNIKVSRGQTYPGSRLAPVAIECQFTPSGTYAATPRFYITGCKSKSLPGTYISLSGAPTTYSDQAFVALFMRIV</sequence>
<feature type="domain" description="Lambda-like tail fibre protein N-terminal" evidence="2">
    <location>
        <begin position="4"/>
        <end position="131"/>
    </location>
</feature>
<evidence type="ECO:0000313" key="3">
    <source>
        <dbReference type="EMBL" id="EFH6652382.1"/>
    </source>
</evidence>
<feature type="region of interest" description="Disordered" evidence="1">
    <location>
        <begin position="184"/>
        <end position="244"/>
    </location>
</feature>
<organism evidence="3 4">
    <name type="scientific">Escherichia coli</name>
    <dbReference type="NCBI Taxonomy" id="562"/>
    <lineage>
        <taxon>Bacteria</taxon>
        <taxon>Pseudomonadati</taxon>
        <taxon>Pseudomonadota</taxon>
        <taxon>Gammaproteobacteria</taxon>
        <taxon>Enterobacterales</taxon>
        <taxon>Enterobacteriaceae</taxon>
        <taxon>Escherichia</taxon>
    </lineage>
</organism>
<feature type="compositionally biased region" description="Low complexity" evidence="1">
    <location>
        <begin position="184"/>
        <end position="209"/>
    </location>
</feature>
<dbReference type="AlphaFoldDB" id="A0A8S7UB54"/>
<proteinExistence type="predicted"/>
<dbReference type="InterPro" id="IPR008969">
    <property type="entry name" value="CarboxyPept-like_regulatory"/>
</dbReference>
<dbReference type="Pfam" id="PF08400">
    <property type="entry name" value="phage_tail_N"/>
    <property type="match status" value="1"/>
</dbReference>
<comment type="caution">
    <text evidence="3">The sequence shown here is derived from an EMBL/GenBank/DDBJ whole genome shotgun (WGS) entry which is preliminary data.</text>
</comment>
<feature type="region of interest" description="Disordered" evidence="1">
    <location>
        <begin position="111"/>
        <end position="130"/>
    </location>
</feature>
<dbReference type="RefSeq" id="WP_001135850.1">
    <property type="nucleotide sequence ID" value="NZ_BLCF01000069.1"/>
</dbReference>
<dbReference type="SUPFAM" id="SSF49464">
    <property type="entry name" value="Carboxypeptidase regulatory domain-like"/>
    <property type="match status" value="1"/>
</dbReference>
<evidence type="ECO:0000313" key="4">
    <source>
        <dbReference type="Proteomes" id="UP000530628"/>
    </source>
</evidence>
<dbReference type="EMBL" id="AASWOY010000172">
    <property type="protein sequence ID" value="EFH6652382.1"/>
    <property type="molecule type" value="Genomic_DNA"/>
</dbReference>